<evidence type="ECO:0000256" key="1">
    <source>
        <dbReference type="SAM" id="MobiDB-lite"/>
    </source>
</evidence>
<proteinExistence type="predicted"/>
<keyword evidence="3" id="KW-1185">Reference proteome</keyword>
<dbReference type="EMBL" id="BQXU01000020">
    <property type="protein sequence ID" value="GKT47744.1"/>
    <property type="molecule type" value="Genomic_DNA"/>
</dbReference>
<protein>
    <submittedName>
        <fullName evidence="2">Uncharacterized protein</fullName>
    </submittedName>
</protein>
<dbReference type="GeneID" id="73328727"/>
<dbReference type="AlphaFoldDB" id="A0AA37UIC2"/>
<organism evidence="2 3">
    <name type="scientific">Colletotrichum spaethianum</name>
    <dbReference type="NCBI Taxonomy" id="700344"/>
    <lineage>
        <taxon>Eukaryota</taxon>
        <taxon>Fungi</taxon>
        <taxon>Dikarya</taxon>
        <taxon>Ascomycota</taxon>
        <taxon>Pezizomycotina</taxon>
        <taxon>Sordariomycetes</taxon>
        <taxon>Hypocreomycetidae</taxon>
        <taxon>Glomerellales</taxon>
        <taxon>Glomerellaceae</taxon>
        <taxon>Colletotrichum</taxon>
        <taxon>Colletotrichum spaethianum species complex</taxon>
    </lineage>
</organism>
<dbReference type="RefSeq" id="XP_049130094.1">
    <property type="nucleotide sequence ID" value="XM_049274137.1"/>
</dbReference>
<name>A0AA37UIC2_9PEZI</name>
<comment type="caution">
    <text evidence="2">The sequence shown here is derived from an EMBL/GenBank/DDBJ whole genome shotgun (WGS) entry which is preliminary data.</text>
</comment>
<evidence type="ECO:0000313" key="3">
    <source>
        <dbReference type="Proteomes" id="UP001055115"/>
    </source>
</evidence>
<feature type="region of interest" description="Disordered" evidence="1">
    <location>
        <begin position="1"/>
        <end position="35"/>
    </location>
</feature>
<reference evidence="2 3" key="1">
    <citation type="submission" date="2022-03" db="EMBL/GenBank/DDBJ databases">
        <title>Genome data of Colletotrichum spp.</title>
        <authorList>
            <person name="Utami Y.D."/>
            <person name="Hiruma K."/>
        </authorList>
    </citation>
    <scope>NUCLEOTIDE SEQUENCE [LARGE SCALE GENOMIC DNA]</scope>
    <source>
        <strain evidence="2 3">MAFF 239500</strain>
    </source>
</reference>
<dbReference type="Proteomes" id="UP001055115">
    <property type="component" value="Unassembled WGS sequence"/>
</dbReference>
<evidence type="ECO:0000313" key="2">
    <source>
        <dbReference type="EMBL" id="GKT47744.1"/>
    </source>
</evidence>
<feature type="compositionally biased region" description="Polar residues" evidence="1">
    <location>
        <begin position="11"/>
        <end position="21"/>
    </location>
</feature>
<accession>A0AA37UIC2</accession>
<sequence length="77" mass="8130">MSPGLLESKFQRPQTQTAGQSSGDGGTWRSSALLSPGGREKVGFAMQSLGMAVVSDPELGRPRLLKELKIAVDQEAS</sequence>
<gene>
    <name evidence="2" type="ORF">ColSpa_07925</name>
</gene>